<proteinExistence type="predicted"/>
<dbReference type="eggNOG" id="COG3295">
    <property type="taxonomic scope" value="Bacteria"/>
</dbReference>
<dbReference type="PANTHER" id="PTHR40115:SF1">
    <property type="entry name" value="INNER MEMBRANE PROTEIN WITH PEPSY TM HELIX"/>
    <property type="match status" value="1"/>
</dbReference>
<evidence type="ECO:0008006" key="4">
    <source>
        <dbReference type="Google" id="ProtNLM"/>
    </source>
</evidence>
<sequence length="187" mass="21652">MITFEKARKLNNVLHRDLGYFFAALIIAYSLSGITLNHVDDWNPDFFIEKKQIEVERTYRKNEITPDRIEAFSALAGEKGYRLYDFPSERQVKIYYKNATLQIDLGSGKGTYEKVSRRPLFYQVNVLHRNSVEWWKWASDFFALMLIAITVTGMYMLRGNNGLKGRGKWLLAAGTMPPLIAVIAQQF</sequence>
<dbReference type="Proteomes" id="UP000008841">
    <property type="component" value="Chromosome"/>
</dbReference>
<dbReference type="STRING" id="290315.Clim_1568"/>
<organism evidence="2 3">
    <name type="scientific">Chlorobium limicola (strain DSM 245 / NBRC 103803 / 6330)</name>
    <dbReference type="NCBI Taxonomy" id="290315"/>
    <lineage>
        <taxon>Bacteria</taxon>
        <taxon>Pseudomonadati</taxon>
        <taxon>Chlorobiota</taxon>
        <taxon>Chlorobiia</taxon>
        <taxon>Chlorobiales</taxon>
        <taxon>Chlorobiaceae</taxon>
        <taxon>Chlorobium/Pelodictyon group</taxon>
        <taxon>Chlorobium</taxon>
    </lineage>
</organism>
<keyword evidence="1" id="KW-1133">Transmembrane helix</keyword>
<dbReference type="AlphaFoldDB" id="B3EDJ1"/>
<evidence type="ECO:0000313" key="3">
    <source>
        <dbReference type="Proteomes" id="UP000008841"/>
    </source>
</evidence>
<dbReference type="RefSeq" id="WP_012466491.1">
    <property type="nucleotide sequence ID" value="NC_010803.1"/>
</dbReference>
<keyword evidence="1" id="KW-0472">Membrane</keyword>
<dbReference type="EMBL" id="CP001097">
    <property type="protein sequence ID" value="ACD90616.1"/>
    <property type="molecule type" value="Genomic_DNA"/>
</dbReference>
<keyword evidence="1" id="KW-0812">Transmembrane</keyword>
<accession>B3EDJ1</accession>
<evidence type="ECO:0000313" key="2">
    <source>
        <dbReference type="EMBL" id="ACD90616.1"/>
    </source>
</evidence>
<dbReference type="InterPro" id="IPR032307">
    <property type="entry name" value="PepSY_TM-like_2"/>
</dbReference>
<dbReference type="PANTHER" id="PTHR40115">
    <property type="entry name" value="INNER MEMBRANE PROTEIN WITH PEPSY TM HELIX"/>
    <property type="match status" value="1"/>
</dbReference>
<reference evidence="2 3" key="1">
    <citation type="submission" date="2008-05" db="EMBL/GenBank/DDBJ databases">
        <title>Complete sequence of Chlorobium limicola DSM 245.</title>
        <authorList>
            <consortium name="US DOE Joint Genome Institute"/>
            <person name="Lucas S."/>
            <person name="Copeland A."/>
            <person name="Lapidus A."/>
            <person name="Glavina del Rio T."/>
            <person name="Dalin E."/>
            <person name="Tice H."/>
            <person name="Bruce D."/>
            <person name="Goodwin L."/>
            <person name="Pitluck S."/>
            <person name="Schmutz J."/>
            <person name="Larimer F."/>
            <person name="Land M."/>
            <person name="Hauser L."/>
            <person name="Kyrpides N."/>
            <person name="Ovchinnikova G."/>
            <person name="Zhao F."/>
            <person name="Li T."/>
            <person name="Liu Z."/>
            <person name="Overmann J."/>
            <person name="Bryant D.A."/>
            <person name="Richardson P."/>
        </authorList>
    </citation>
    <scope>NUCLEOTIDE SEQUENCE [LARGE SCALE GENOMIC DNA]</scope>
    <source>
        <strain evidence="3">DSM 245 / NBRC 103803 / 6330</strain>
    </source>
</reference>
<feature type="transmembrane region" description="Helical" evidence="1">
    <location>
        <begin position="20"/>
        <end position="39"/>
    </location>
</feature>
<name>B3EDJ1_CHLL2</name>
<evidence type="ECO:0000256" key="1">
    <source>
        <dbReference type="SAM" id="Phobius"/>
    </source>
</evidence>
<dbReference type="HOGENOM" id="CLU_122266_0_0_10"/>
<dbReference type="OrthoDB" id="9787788at2"/>
<gene>
    <name evidence="2" type="ordered locus">Clim_1568</name>
</gene>
<protein>
    <recommendedName>
        <fullName evidence="4">PepSY-associated TM helix domain protein</fullName>
    </recommendedName>
</protein>
<dbReference type="Pfam" id="PF16357">
    <property type="entry name" value="PepSY_TM_like_2"/>
    <property type="match status" value="1"/>
</dbReference>
<feature type="transmembrane region" description="Helical" evidence="1">
    <location>
        <begin position="137"/>
        <end position="157"/>
    </location>
</feature>
<dbReference type="KEGG" id="cli:Clim_1568"/>